<evidence type="ECO:0008006" key="11">
    <source>
        <dbReference type="Google" id="ProtNLM"/>
    </source>
</evidence>
<evidence type="ECO:0000256" key="1">
    <source>
        <dbReference type="ARBA" id="ARBA00004651"/>
    </source>
</evidence>
<dbReference type="GO" id="GO:0022857">
    <property type="term" value="F:transmembrane transporter activity"/>
    <property type="evidence" value="ECO:0007669"/>
    <property type="project" value="TreeGrafter"/>
</dbReference>
<feature type="transmembrane region" description="Helical" evidence="6">
    <location>
        <begin position="744"/>
        <end position="763"/>
    </location>
</feature>
<keyword evidence="5 6" id="KW-0472">Membrane</keyword>
<keyword evidence="3 6" id="KW-0812">Transmembrane</keyword>
<evidence type="ECO:0000256" key="2">
    <source>
        <dbReference type="ARBA" id="ARBA00022475"/>
    </source>
</evidence>
<dbReference type="PATRIC" id="fig|1203610.3.peg.4909"/>
<gene>
    <name evidence="9" type="ORF">HMPREF1536_04815</name>
</gene>
<dbReference type="PANTHER" id="PTHR30572">
    <property type="entry name" value="MEMBRANE COMPONENT OF TRANSPORTER-RELATED"/>
    <property type="match status" value="1"/>
</dbReference>
<name>A0A0F5IS19_9BACT</name>
<feature type="domain" description="ABC3 transporter permease C-terminal" evidence="7">
    <location>
        <begin position="286"/>
        <end position="403"/>
    </location>
</feature>
<dbReference type="InterPro" id="IPR003838">
    <property type="entry name" value="ABC3_permease_C"/>
</dbReference>
<comment type="subcellular location">
    <subcellularLocation>
        <location evidence="1">Cell membrane</location>
        <topology evidence="1">Multi-pass membrane protein</topology>
    </subcellularLocation>
</comment>
<organism evidence="9 10">
    <name type="scientific">Parabacteroides gordonii MS-1 = DSM 23371</name>
    <dbReference type="NCBI Taxonomy" id="1203610"/>
    <lineage>
        <taxon>Bacteria</taxon>
        <taxon>Pseudomonadati</taxon>
        <taxon>Bacteroidota</taxon>
        <taxon>Bacteroidia</taxon>
        <taxon>Bacteroidales</taxon>
        <taxon>Tannerellaceae</taxon>
        <taxon>Parabacteroides</taxon>
    </lineage>
</organism>
<comment type="caution">
    <text evidence="9">The sequence shown here is derived from an EMBL/GenBank/DDBJ whole genome shotgun (WGS) entry which is preliminary data.</text>
</comment>
<evidence type="ECO:0000313" key="10">
    <source>
        <dbReference type="Proteomes" id="UP000033035"/>
    </source>
</evidence>
<evidence type="ECO:0000313" key="9">
    <source>
        <dbReference type="EMBL" id="KKB48351.1"/>
    </source>
</evidence>
<feature type="transmembrane region" description="Helical" evidence="6">
    <location>
        <begin position="327"/>
        <end position="354"/>
    </location>
</feature>
<dbReference type="GO" id="GO:0005886">
    <property type="term" value="C:plasma membrane"/>
    <property type="evidence" value="ECO:0007669"/>
    <property type="project" value="UniProtKB-SubCell"/>
</dbReference>
<feature type="domain" description="ABC3 transporter permease C-terminal" evidence="7">
    <location>
        <begin position="659"/>
        <end position="773"/>
    </location>
</feature>
<feature type="transmembrane region" description="Helical" evidence="6">
    <location>
        <begin position="657"/>
        <end position="681"/>
    </location>
</feature>
<proteinExistence type="predicted"/>
<dbReference type="Pfam" id="PF02687">
    <property type="entry name" value="FtsX"/>
    <property type="match status" value="2"/>
</dbReference>
<feature type="transmembrane region" description="Helical" evidence="6">
    <location>
        <begin position="280"/>
        <end position="302"/>
    </location>
</feature>
<feature type="domain" description="MacB-like periplasmic core" evidence="8">
    <location>
        <begin position="22"/>
        <end position="233"/>
    </location>
</feature>
<evidence type="ECO:0000259" key="8">
    <source>
        <dbReference type="Pfam" id="PF12704"/>
    </source>
</evidence>
<sequence length="780" mass="88413">MSNILNFKSFLNFLGRNKAYTAIDLFGLSVSLMFVILIASYVVGELSTDRYHEKAERIYELSNGRDIGSAFEIGYRLEERYPEIEKVCHVFCNIFDHLPIQNGDQNLTVNLMLADTTFFDFFNFPLVKGNWEQALAAKNYAVISESFANKYFGNEDPIGKTIRVKEDLTLVVNGVMKDIRHSVIPDKDILARVDNLKAVGYDMFDNYNSAGAVNVFVMERAGADISSRSEEIKDWFKTFFWIYERELSTVVEFIPLKKLYFWEPEGQLGSVTIERGDYKFVVILLSVGLLILLFAIINYINLTVAQTGFRAKEMATRRLLGSSRKELFARLIMESTMLTTISFLLGLLLAFFFAPFASDLLQKKIDITEMVTPLNGLIVILLITLTGFVAGLLPAIVISNAKPIEVVRGTFRKQTKMVFSKFFIIFQNVITICLVAASITMFLQIRYLVNAPLGYNSTNIIDIYGGELPDRKTGYTLVNELEQLACVNRVGVSEGTPFSMGMNFTGVYDGKNISSQEFRGDKTFFDMLGFEILRDNQVAGTVRYYLSEEFMKVLELPEDARSYKQRNWEEVPLAGIVKDFQLNNILTAKRPTVVMICSNRDDVRLRSITVEVKGDPFVARKEVAAVYEKLTGLEFSGMFINEQVEKSFTAQKRTLKIVMIFAVIAVLISLLGLLAMSTYFIQQRSSEIAVRKVFGSTNAQVLIRLVKAFLMYVAIAFVIAVPLVWYFMNGWLADYSYRIELSPWIYATAGLFCLIISFITVLVQSYQAAISNPVENIRDN</sequence>
<dbReference type="AlphaFoldDB" id="A0A0F5IS19"/>
<dbReference type="HOGENOM" id="CLU_008713_1_0_10"/>
<evidence type="ECO:0000256" key="6">
    <source>
        <dbReference type="SAM" id="Phobius"/>
    </source>
</evidence>
<evidence type="ECO:0000256" key="3">
    <source>
        <dbReference type="ARBA" id="ARBA00022692"/>
    </source>
</evidence>
<dbReference type="Proteomes" id="UP000033035">
    <property type="component" value="Unassembled WGS sequence"/>
</dbReference>
<dbReference type="InterPro" id="IPR025857">
    <property type="entry name" value="MacB_PCD"/>
</dbReference>
<feature type="transmembrane region" description="Helical" evidence="6">
    <location>
        <begin position="422"/>
        <end position="443"/>
    </location>
</feature>
<dbReference type="STRING" id="1203610.HMPREF1536_04815"/>
<dbReference type="EMBL" id="AQHW01000027">
    <property type="protein sequence ID" value="KKB48351.1"/>
    <property type="molecule type" value="Genomic_DNA"/>
</dbReference>
<feature type="transmembrane region" description="Helical" evidence="6">
    <location>
        <begin position="701"/>
        <end position="724"/>
    </location>
</feature>
<reference evidence="9 10" key="1">
    <citation type="submission" date="2013-04" db="EMBL/GenBank/DDBJ databases">
        <title>The Genome Sequence of Parabacteroides gordonii DSM 23371.</title>
        <authorList>
            <consortium name="The Broad Institute Genomics Platform"/>
            <person name="Earl A."/>
            <person name="Ward D."/>
            <person name="Feldgarden M."/>
            <person name="Gevers D."/>
            <person name="Martens E."/>
            <person name="Sakamoto M."/>
            <person name="Benno Y."/>
            <person name="Suzuki N."/>
            <person name="Matsunaga N."/>
            <person name="Koshihara K."/>
            <person name="Seki M."/>
            <person name="Komiya H."/>
            <person name="Walker B."/>
            <person name="Young S."/>
            <person name="Zeng Q."/>
            <person name="Gargeya S."/>
            <person name="Fitzgerald M."/>
            <person name="Haas B."/>
            <person name="Abouelleil A."/>
            <person name="Allen A.W."/>
            <person name="Alvarado L."/>
            <person name="Arachchi H.M."/>
            <person name="Berlin A.M."/>
            <person name="Chapman S.B."/>
            <person name="Gainer-Dewar J."/>
            <person name="Goldberg J."/>
            <person name="Griggs A."/>
            <person name="Gujja S."/>
            <person name="Hansen M."/>
            <person name="Howarth C."/>
            <person name="Imamovic A."/>
            <person name="Ireland A."/>
            <person name="Larimer J."/>
            <person name="McCowan C."/>
            <person name="Murphy C."/>
            <person name="Pearson M."/>
            <person name="Poon T.W."/>
            <person name="Priest M."/>
            <person name="Roberts A."/>
            <person name="Saif S."/>
            <person name="Shea T."/>
            <person name="Sisk P."/>
            <person name="Sykes S."/>
            <person name="Wortman J."/>
            <person name="Nusbaum C."/>
            <person name="Birren B."/>
        </authorList>
    </citation>
    <scope>NUCLEOTIDE SEQUENCE [LARGE SCALE GENOMIC DNA]</scope>
    <source>
        <strain evidence="9 10">MS-1</strain>
    </source>
</reference>
<feature type="transmembrane region" description="Helical" evidence="6">
    <location>
        <begin position="21"/>
        <end position="43"/>
    </location>
</feature>
<keyword evidence="4 6" id="KW-1133">Transmembrane helix</keyword>
<dbReference type="Pfam" id="PF12704">
    <property type="entry name" value="MacB_PCD"/>
    <property type="match status" value="1"/>
</dbReference>
<evidence type="ECO:0000256" key="5">
    <source>
        <dbReference type="ARBA" id="ARBA00023136"/>
    </source>
</evidence>
<feature type="transmembrane region" description="Helical" evidence="6">
    <location>
        <begin position="374"/>
        <end position="401"/>
    </location>
</feature>
<protein>
    <recommendedName>
        <fullName evidence="11">ABC3 transporter permease protein domain-containing protein</fullName>
    </recommendedName>
</protein>
<accession>A0A0F5IS19</accession>
<dbReference type="PANTHER" id="PTHR30572:SF18">
    <property type="entry name" value="ABC-TYPE MACROLIDE FAMILY EXPORT SYSTEM PERMEASE COMPONENT 2"/>
    <property type="match status" value="1"/>
</dbReference>
<dbReference type="InterPro" id="IPR050250">
    <property type="entry name" value="Macrolide_Exporter_MacB"/>
</dbReference>
<keyword evidence="2" id="KW-1003">Cell membrane</keyword>
<evidence type="ECO:0000256" key="4">
    <source>
        <dbReference type="ARBA" id="ARBA00022989"/>
    </source>
</evidence>
<evidence type="ECO:0000259" key="7">
    <source>
        <dbReference type="Pfam" id="PF02687"/>
    </source>
</evidence>
<dbReference type="RefSeq" id="WP_028727315.1">
    <property type="nucleotide sequence ID" value="NZ_AUAE01000013.1"/>
</dbReference>
<keyword evidence="10" id="KW-1185">Reference proteome</keyword>